<comment type="caution">
    <text evidence="1">The sequence shown here is derived from an EMBL/GenBank/DDBJ whole genome shotgun (WGS) entry which is preliminary data.</text>
</comment>
<evidence type="ECO:0000313" key="2">
    <source>
        <dbReference type="Proteomes" id="UP000823775"/>
    </source>
</evidence>
<organism evidence="1 2">
    <name type="scientific">Datura stramonium</name>
    <name type="common">Jimsonweed</name>
    <name type="synonym">Common thornapple</name>
    <dbReference type="NCBI Taxonomy" id="4076"/>
    <lineage>
        <taxon>Eukaryota</taxon>
        <taxon>Viridiplantae</taxon>
        <taxon>Streptophyta</taxon>
        <taxon>Embryophyta</taxon>
        <taxon>Tracheophyta</taxon>
        <taxon>Spermatophyta</taxon>
        <taxon>Magnoliopsida</taxon>
        <taxon>eudicotyledons</taxon>
        <taxon>Gunneridae</taxon>
        <taxon>Pentapetalae</taxon>
        <taxon>asterids</taxon>
        <taxon>lamiids</taxon>
        <taxon>Solanales</taxon>
        <taxon>Solanaceae</taxon>
        <taxon>Solanoideae</taxon>
        <taxon>Datureae</taxon>
        <taxon>Datura</taxon>
    </lineage>
</organism>
<evidence type="ECO:0008006" key="3">
    <source>
        <dbReference type="Google" id="ProtNLM"/>
    </source>
</evidence>
<keyword evidence="2" id="KW-1185">Reference proteome</keyword>
<evidence type="ECO:0000313" key="1">
    <source>
        <dbReference type="EMBL" id="MCD7459535.1"/>
    </source>
</evidence>
<dbReference type="EMBL" id="JACEIK010000592">
    <property type="protein sequence ID" value="MCD7459535.1"/>
    <property type="molecule type" value="Genomic_DNA"/>
</dbReference>
<protein>
    <recommendedName>
        <fullName evidence="3">Retrotransposon gag domain-containing protein</fullName>
    </recommendedName>
</protein>
<accession>A0ABS8SL98</accession>
<gene>
    <name evidence="1" type="ORF">HAX54_041199</name>
</gene>
<proteinExistence type="predicted"/>
<reference evidence="1 2" key="1">
    <citation type="journal article" date="2021" name="BMC Genomics">
        <title>Datura genome reveals duplications of psychoactive alkaloid biosynthetic genes and high mutation rate following tissue culture.</title>
        <authorList>
            <person name="Rajewski A."/>
            <person name="Carter-House D."/>
            <person name="Stajich J."/>
            <person name="Litt A."/>
        </authorList>
    </citation>
    <scope>NUCLEOTIDE SEQUENCE [LARGE SCALE GENOMIC DNA]</scope>
    <source>
        <strain evidence="1">AR-01</strain>
    </source>
</reference>
<sequence>MESMEMKIDRIRGLVVDLRNSSDVPPGFPESMSKSHSTALIHAVAPLTLSTSLIQNAQEGSSLYSVVLQRAFDGLAGKDKGKKREDKPSGYMAGSDQQLEMDKLVKLMKDGKRDLDFSLFDGFGDPHSHFKAYLEKLVNIGQSKNLRMKLFVRTLTGSALMWSNEILQPKNDGISNPLHKDFDPNKHCAFHSGMQGHDKYECRHIWEEIQKLMSSGRISQRSCSQLV</sequence>
<dbReference type="Proteomes" id="UP000823775">
    <property type="component" value="Unassembled WGS sequence"/>
</dbReference>
<name>A0ABS8SL98_DATST</name>